<dbReference type="RefSeq" id="WP_207895051.1">
    <property type="nucleotide sequence ID" value="NZ_SMAH01000005.1"/>
</dbReference>
<comment type="caution">
    <text evidence="1">The sequence shown here is derived from an EMBL/GenBank/DDBJ whole genome shotgun (WGS) entry which is preliminary data.</text>
</comment>
<protein>
    <submittedName>
        <fullName evidence="1">Uncharacterized protein</fullName>
    </submittedName>
</protein>
<evidence type="ECO:0000313" key="3">
    <source>
        <dbReference type="Proteomes" id="UP000295536"/>
    </source>
</evidence>
<reference evidence="2 4" key="2">
    <citation type="submission" date="2019-07" db="EMBL/GenBank/DDBJ databases">
        <title>Tepidimonas ignava SPS-1037 draft genome.</title>
        <authorList>
            <person name="Da Costa M.S."/>
            <person name="Froufe H.J.C."/>
            <person name="Egas C."/>
            <person name="Albuquerque L."/>
        </authorList>
    </citation>
    <scope>NUCLEOTIDE SEQUENCE [LARGE SCALE GENOMIC DNA]</scope>
    <source>
        <strain evidence="2 4">SPS-1037</strain>
    </source>
</reference>
<reference evidence="1 3" key="1">
    <citation type="submission" date="2019-03" db="EMBL/GenBank/DDBJ databases">
        <title>Genomic Encyclopedia of Type Strains, Phase IV (KMG-IV): sequencing the most valuable type-strain genomes for metagenomic binning, comparative biology and taxonomic classification.</title>
        <authorList>
            <person name="Goeker M."/>
        </authorList>
    </citation>
    <scope>NUCLEOTIDE SEQUENCE [LARGE SCALE GENOMIC DNA]</scope>
    <source>
        <strain evidence="1 3">DSM 12034</strain>
    </source>
</reference>
<dbReference type="EMBL" id="VJNC01000009">
    <property type="protein sequence ID" value="TSE21808.1"/>
    <property type="molecule type" value="Genomic_DNA"/>
</dbReference>
<keyword evidence="4" id="KW-1185">Reference proteome</keyword>
<evidence type="ECO:0000313" key="4">
    <source>
        <dbReference type="Proteomes" id="UP000315577"/>
    </source>
</evidence>
<accession>A0A4R3LE97</accession>
<sequence length="117" mass="13100">MMHPRLELLRQLWREDGASFVSIDDNEVAALRLWMDEFLEVTRLEREAMNQQPIATAHDPDLRLSLQALQRAAQRAWELAAQTGTAIVVSHGGVIEHIRPSPQAKASWLQDPPGAVG</sequence>
<organism evidence="1 3">
    <name type="scientific">Tepidimonas ignava</name>
    <dbReference type="NCBI Taxonomy" id="114249"/>
    <lineage>
        <taxon>Bacteria</taxon>
        <taxon>Pseudomonadati</taxon>
        <taxon>Pseudomonadota</taxon>
        <taxon>Betaproteobacteria</taxon>
        <taxon>Burkholderiales</taxon>
        <taxon>Tepidimonas</taxon>
    </lineage>
</organism>
<dbReference type="AlphaFoldDB" id="A0A4R3LE97"/>
<dbReference type="Proteomes" id="UP000295536">
    <property type="component" value="Unassembled WGS sequence"/>
</dbReference>
<name>A0A4R3LE97_9BURK</name>
<proteinExistence type="predicted"/>
<dbReference type="Proteomes" id="UP000315577">
    <property type="component" value="Unassembled WGS sequence"/>
</dbReference>
<dbReference type="EMBL" id="SMAH01000005">
    <property type="protein sequence ID" value="TCS98299.1"/>
    <property type="molecule type" value="Genomic_DNA"/>
</dbReference>
<gene>
    <name evidence="1" type="ORF">EDC36_10555</name>
    <name evidence="2" type="ORF">Tigna_01535</name>
</gene>
<evidence type="ECO:0000313" key="1">
    <source>
        <dbReference type="EMBL" id="TCS98299.1"/>
    </source>
</evidence>
<evidence type="ECO:0000313" key="2">
    <source>
        <dbReference type="EMBL" id="TSE21808.1"/>
    </source>
</evidence>